<evidence type="ECO:0000256" key="1">
    <source>
        <dbReference type="PROSITE-ProRule" id="PRU00152"/>
    </source>
</evidence>
<feature type="compositionally biased region" description="Basic residues" evidence="2">
    <location>
        <begin position="474"/>
        <end position="483"/>
    </location>
</feature>
<protein>
    <recommendedName>
        <fullName evidence="3">PLAT domain-containing protein</fullName>
    </recommendedName>
</protein>
<dbReference type="CDD" id="cd01756">
    <property type="entry name" value="PLAT_repeat"/>
    <property type="match status" value="1"/>
</dbReference>
<feature type="compositionally biased region" description="Acidic residues" evidence="2">
    <location>
        <begin position="406"/>
        <end position="416"/>
    </location>
</feature>
<comment type="caution">
    <text evidence="4">The sequence shown here is derived from an EMBL/GenBank/DDBJ whole genome shotgun (WGS) entry which is preliminary data.</text>
</comment>
<dbReference type="PANTHER" id="PTHR45901">
    <property type="entry name" value="PROTEIN CBG12474"/>
    <property type="match status" value="1"/>
</dbReference>
<dbReference type="InterPro" id="IPR036392">
    <property type="entry name" value="PLAT/LH2_dom_sf"/>
</dbReference>
<feature type="region of interest" description="Disordered" evidence="2">
    <location>
        <begin position="126"/>
        <end position="151"/>
    </location>
</feature>
<dbReference type="InterPro" id="IPR052970">
    <property type="entry name" value="Inner_ear_hair_cell_LOXHD"/>
</dbReference>
<feature type="compositionally biased region" description="Low complexity" evidence="2">
    <location>
        <begin position="300"/>
        <end position="310"/>
    </location>
</feature>
<feature type="compositionally biased region" description="Acidic residues" evidence="2">
    <location>
        <begin position="36"/>
        <end position="47"/>
    </location>
</feature>
<organism evidence="4 5">
    <name type="scientific">Desmophyllum pertusum</name>
    <dbReference type="NCBI Taxonomy" id="174260"/>
    <lineage>
        <taxon>Eukaryota</taxon>
        <taxon>Metazoa</taxon>
        <taxon>Cnidaria</taxon>
        <taxon>Anthozoa</taxon>
        <taxon>Hexacorallia</taxon>
        <taxon>Scleractinia</taxon>
        <taxon>Caryophylliina</taxon>
        <taxon>Caryophylliidae</taxon>
        <taxon>Desmophyllum</taxon>
    </lineage>
</organism>
<gene>
    <name evidence="4" type="ORF">OS493_019703</name>
</gene>
<dbReference type="EMBL" id="MU826837">
    <property type="protein sequence ID" value="KAJ7372259.1"/>
    <property type="molecule type" value="Genomic_DNA"/>
</dbReference>
<feature type="compositionally biased region" description="Basic and acidic residues" evidence="2">
    <location>
        <begin position="362"/>
        <end position="372"/>
    </location>
</feature>
<evidence type="ECO:0000313" key="5">
    <source>
        <dbReference type="Proteomes" id="UP001163046"/>
    </source>
</evidence>
<feature type="compositionally biased region" description="Basic and acidic residues" evidence="2">
    <location>
        <begin position="462"/>
        <end position="471"/>
    </location>
</feature>
<keyword evidence="5" id="KW-1185">Reference proteome</keyword>
<dbReference type="PANTHER" id="PTHR45901:SF7">
    <property type="entry name" value="OXYGEN-REGULATED PROTEIN 1"/>
    <property type="match status" value="1"/>
</dbReference>
<proteinExistence type="predicted"/>
<dbReference type="InterPro" id="IPR001024">
    <property type="entry name" value="PLAT/LH2_dom"/>
</dbReference>
<accession>A0A9W9Z0U3</accession>
<evidence type="ECO:0000256" key="2">
    <source>
        <dbReference type="SAM" id="MobiDB-lite"/>
    </source>
</evidence>
<dbReference type="SUPFAM" id="SSF49723">
    <property type="entry name" value="Lipase/lipooxygenase domain (PLAT/LH2 domain)"/>
    <property type="match status" value="1"/>
</dbReference>
<reference evidence="4" key="1">
    <citation type="submission" date="2023-01" db="EMBL/GenBank/DDBJ databases">
        <title>Genome assembly of the deep-sea coral Lophelia pertusa.</title>
        <authorList>
            <person name="Herrera S."/>
            <person name="Cordes E."/>
        </authorList>
    </citation>
    <scope>NUCLEOTIDE SEQUENCE</scope>
    <source>
        <strain evidence="4">USNM1676648</strain>
        <tissue evidence="4">Polyp</tissue>
    </source>
</reference>
<dbReference type="Pfam" id="PF01477">
    <property type="entry name" value="PLAT"/>
    <property type="match status" value="1"/>
</dbReference>
<dbReference type="PROSITE" id="PS50095">
    <property type="entry name" value="PLAT"/>
    <property type="match status" value="1"/>
</dbReference>
<feature type="compositionally biased region" description="Polar residues" evidence="2">
    <location>
        <begin position="126"/>
        <end position="149"/>
    </location>
</feature>
<name>A0A9W9Z0U3_9CNID</name>
<dbReference type="OrthoDB" id="9995210at2759"/>
<feature type="region of interest" description="Disordered" evidence="2">
    <location>
        <begin position="299"/>
        <end position="483"/>
    </location>
</feature>
<dbReference type="AlphaFoldDB" id="A0A9W9Z0U3"/>
<feature type="compositionally biased region" description="Basic and acidic residues" evidence="2">
    <location>
        <begin position="417"/>
        <end position="433"/>
    </location>
</feature>
<feature type="region of interest" description="Disordered" evidence="2">
    <location>
        <begin position="1"/>
        <end position="63"/>
    </location>
</feature>
<evidence type="ECO:0000259" key="3">
    <source>
        <dbReference type="PROSITE" id="PS50095"/>
    </source>
</evidence>
<feature type="domain" description="PLAT" evidence="3">
    <location>
        <begin position="160"/>
        <end position="273"/>
    </location>
</feature>
<sequence length="483" mass="54088">MNLDGRGSSVMASHHRSKELRPKSAGLPLKSRAVGPDEDSYGDDEFESLGSPRLSSTHATPRLSWMETEHDMIDMSTQTVVHSGTQTSKQSDENAEQVERQIILPPRLSPIKRDGSEEVQEVRVSTVTATQGASTADIPTSTPLSAETQTRNRDLEPKVLTYEVYVVTGDKLGAGTKAVVKLSVFGEYGNSGERQLLRSRTHRTKFQREQTQFFLGKLTSIRIGHSETKLGYGWFLDKVFVKEGPEATRAFEFSCNRWLSSRDDDGQIIRDLPLSDVLPASHLVAILPRIDERQEDDFFRSASESDSFSSGEEDDVPAPDLREVKKKSKTKADSKRDKPPVSSKRAAASVVTKPPEPVPTAHEVEDHDERFAAVKAENLFDISEGEEETPEGQNGDEKERFFQPEDNNDDSEDEDAKTDSKKQAKRQREKEDENSSESEEEKDENHPRLMSTAVSSFKKGPRKESKKEAPVRRLGLKKRKGKE</sequence>
<dbReference type="Proteomes" id="UP001163046">
    <property type="component" value="Unassembled WGS sequence"/>
</dbReference>
<comment type="caution">
    <text evidence="1">Lacks conserved residue(s) required for the propagation of feature annotation.</text>
</comment>
<dbReference type="Gene3D" id="2.60.60.20">
    <property type="entry name" value="PLAT/LH2 domain"/>
    <property type="match status" value="1"/>
</dbReference>
<feature type="compositionally biased region" description="Basic and acidic residues" evidence="2">
    <location>
        <begin position="330"/>
        <end position="339"/>
    </location>
</feature>
<evidence type="ECO:0000313" key="4">
    <source>
        <dbReference type="EMBL" id="KAJ7372259.1"/>
    </source>
</evidence>